<comment type="subcellular location">
    <subcellularLocation>
        <location evidence="1">Cytoplasm</location>
        <location evidence="1">Cytoskeleton</location>
    </subcellularLocation>
</comment>
<dbReference type="InterPro" id="IPR035899">
    <property type="entry name" value="DBL_dom_sf"/>
</dbReference>
<dbReference type="InterPro" id="IPR051092">
    <property type="entry name" value="FYVE_RhoGEF_PH"/>
</dbReference>
<dbReference type="Gene3D" id="2.30.29.30">
    <property type="entry name" value="Pleckstrin-homology domain (PH domain)/Phosphotyrosine-binding domain (PTB)"/>
    <property type="match status" value="2"/>
</dbReference>
<keyword evidence="3" id="KW-0344">Guanine-nucleotide releasing factor</keyword>
<dbReference type="SUPFAM" id="SSF48065">
    <property type="entry name" value="DBL homology domain (DH-domain)"/>
    <property type="match status" value="1"/>
</dbReference>
<dbReference type="Pfam" id="PF00169">
    <property type="entry name" value="PH"/>
    <property type="match status" value="1"/>
</dbReference>
<evidence type="ECO:0000256" key="8">
    <source>
        <dbReference type="PROSITE-ProRule" id="PRU00091"/>
    </source>
</evidence>
<evidence type="ECO:0000313" key="13">
    <source>
        <dbReference type="EMBL" id="KAK2148563.1"/>
    </source>
</evidence>
<dbReference type="Pfam" id="PF22697">
    <property type="entry name" value="SOS1_NGEF_PH"/>
    <property type="match status" value="1"/>
</dbReference>
<dbReference type="Pfam" id="PF00621">
    <property type="entry name" value="RhoGEF"/>
    <property type="match status" value="1"/>
</dbReference>
<organism evidence="13 14">
    <name type="scientific">Paralvinella palmiformis</name>
    <dbReference type="NCBI Taxonomy" id="53620"/>
    <lineage>
        <taxon>Eukaryota</taxon>
        <taxon>Metazoa</taxon>
        <taxon>Spiralia</taxon>
        <taxon>Lophotrochozoa</taxon>
        <taxon>Annelida</taxon>
        <taxon>Polychaeta</taxon>
        <taxon>Sedentaria</taxon>
        <taxon>Canalipalpata</taxon>
        <taxon>Terebellida</taxon>
        <taxon>Terebelliformia</taxon>
        <taxon>Alvinellidae</taxon>
        <taxon>Paralvinella</taxon>
    </lineage>
</organism>
<dbReference type="InterPro" id="IPR001849">
    <property type="entry name" value="PH_domain"/>
</dbReference>
<evidence type="ECO:0000256" key="6">
    <source>
        <dbReference type="ARBA" id="ARBA00022833"/>
    </source>
</evidence>
<feature type="domain" description="PH" evidence="10">
    <location>
        <begin position="301"/>
        <end position="400"/>
    </location>
</feature>
<evidence type="ECO:0000313" key="14">
    <source>
        <dbReference type="Proteomes" id="UP001208570"/>
    </source>
</evidence>
<dbReference type="GO" id="GO:0007010">
    <property type="term" value="P:cytoskeleton organization"/>
    <property type="evidence" value="ECO:0007669"/>
    <property type="project" value="TreeGrafter"/>
</dbReference>
<dbReference type="Gene3D" id="3.30.40.10">
    <property type="entry name" value="Zinc/RING finger domain, C3HC4 (zinc finger)"/>
    <property type="match status" value="1"/>
</dbReference>
<dbReference type="EMBL" id="JAODUP010000491">
    <property type="protein sequence ID" value="KAK2148563.1"/>
    <property type="molecule type" value="Genomic_DNA"/>
</dbReference>
<dbReference type="InterPro" id="IPR017455">
    <property type="entry name" value="Znf_FYVE-rel"/>
</dbReference>
<keyword evidence="14" id="KW-1185">Reference proteome</keyword>
<gene>
    <name evidence="13" type="ORF">LSH36_491g02035</name>
</gene>
<evidence type="ECO:0000256" key="3">
    <source>
        <dbReference type="ARBA" id="ARBA00022658"/>
    </source>
</evidence>
<dbReference type="InterPro" id="IPR011993">
    <property type="entry name" value="PH-like_dom_sf"/>
</dbReference>
<dbReference type="InterPro" id="IPR013083">
    <property type="entry name" value="Znf_RING/FYVE/PHD"/>
</dbReference>
<feature type="compositionally biased region" description="Basic and acidic residues" evidence="9">
    <location>
        <begin position="7"/>
        <end position="22"/>
    </location>
</feature>
<keyword evidence="5 8" id="KW-0863">Zinc-finger</keyword>
<feature type="domain" description="DH" evidence="11">
    <location>
        <begin position="123"/>
        <end position="272"/>
    </location>
</feature>
<feature type="region of interest" description="Disordered" evidence="9">
    <location>
        <begin position="1"/>
        <end position="25"/>
    </location>
</feature>
<proteinExistence type="predicted"/>
<dbReference type="GO" id="GO:0046847">
    <property type="term" value="P:filopodium assembly"/>
    <property type="evidence" value="ECO:0007669"/>
    <property type="project" value="TreeGrafter"/>
</dbReference>
<dbReference type="InterPro" id="IPR055251">
    <property type="entry name" value="SOS1_NGEF_PH"/>
</dbReference>
<feature type="region of interest" description="Disordered" evidence="9">
    <location>
        <begin position="89"/>
        <end position="121"/>
    </location>
</feature>
<dbReference type="PANTHER" id="PTHR12673:SF241">
    <property type="entry name" value="DH DOMAIN-CONTAINING PROTEIN"/>
    <property type="match status" value="1"/>
</dbReference>
<evidence type="ECO:0000256" key="7">
    <source>
        <dbReference type="ARBA" id="ARBA00023212"/>
    </source>
</evidence>
<name>A0AAD9J8R9_9ANNE</name>
<dbReference type="PROSITE" id="PS50010">
    <property type="entry name" value="DH_2"/>
    <property type="match status" value="1"/>
</dbReference>
<dbReference type="Pfam" id="PF01363">
    <property type="entry name" value="FYVE"/>
    <property type="match status" value="1"/>
</dbReference>
<dbReference type="GO" id="GO:0005737">
    <property type="term" value="C:cytoplasm"/>
    <property type="evidence" value="ECO:0007669"/>
    <property type="project" value="TreeGrafter"/>
</dbReference>
<reference evidence="13" key="1">
    <citation type="journal article" date="2023" name="Mol. Biol. Evol.">
        <title>Third-Generation Sequencing Reveals the Adaptive Role of the Epigenome in Three Deep-Sea Polychaetes.</title>
        <authorList>
            <person name="Perez M."/>
            <person name="Aroh O."/>
            <person name="Sun Y."/>
            <person name="Lan Y."/>
            <person name="Juniper S.K."/>
            <person name="Young C.R."/>
            <person name="Angers B."/>
            <person name="Qian P.Y."/>
        </authorList>
    </citation>
    <scope>NUCLEOTIDE SEQUENCE</scope>
    <source>
        <strain evidence="13">P08H-3</strain>
    </source>
</reference>
<evidence type="ECO:0000256" key="1">
    <source>
        <dbReference type="ARBA" id="ARBA00004245"/>
    </source>
</evidence>
<evidence type="ECO:0000256" key="4">
    <source>
        <dbReference type="ARBA" id="ARBA00022723"/>
    </source>
</evidence>
<dbReference type="Gene3D" id="1.20.900.10">
    <property type="entry name" value="Dbl homology (DH) domain"/>
    <property type="match status" value="1"/>
</dbReference>
<evidence type="ECO:0000256" key="5">
    <source>
        <dbReference type="ARBA" id="ARBA00022771"/>
    </source>
</evidence>
<dbReference type="GO" id="GO:0005856">
    <property type="term" value="C:cytoskeleton"/>
    <property type="evidence" value="ECO:0007669"/>
    <property type="project" value="UniProtKB-SubCell"/>
</dbReference>
<dbReference type="SMART" id="SM00325">
    <property type="entry name" value="RhoGEF"/>
    <property type="match status" value="1"/>
</dbReference>
<dbReference type="SUPFAM" id="SSF50729">
    <property type="entry name" value="PH domain-like"/>
    <property type="match status" value="2"/>
</dbReference>
<dbReference type="PROSITE" id="PS50178">
    <property type="entry name" value="ZF_FYVE"/>
    <property type="match status" value="1"/>
</dbReference>
<dbReference type="SMART" id="SM00064">
    <property type="entry name" value="FYVE"/>
    <property type="match status" value="1"/>
</dbReference>
<dbReference type="InterPro" id="IPR000306">
    <property type="entry name" value="Znf_FYVE"/>
</dbReference>
<dbReference type="CDD" id="cd00160">
    <property type="entry name" value="RhoGEF"/>
    <property type="match status" value="1"/>
</dbReference>
<dbReference type="GO" id="GO:0008270">
    <property type="term" value="F:zinc ion binding"/>
    <property type="evidence" value="ECO:0007669"/>
    <property type="project" value="UniProtKB-KW"/>
</dbReference>
<keyword evidence="7" id="KW-0206">Cytoskeleton</keyword>
<keyword evidence="2" id="KW-0963">Cytoplasm</keyword>
<evidence type="ECO:0000256" key="2">
    <source>
        <dbReference type="ARBA" id="ARBA00022490"/>
    </source>
</evidence>
<keyword evidence="6" id="KW-0862">Zinc</keyword>
<feature type="domain" description="FYVE-type" evidence="12">
    <location>
        <begin position="435"/>
        <end position="494"/>
    </location>
</feature>
<keyword evidence="4" id="KW-0479">Metal-binding</keyword>
<dbReference type="PANTHER" id="PTHR12673">
    <property type="entry name" value="FACIOGENITAL DYSPLASIA PROTEIN"/>
    <property type="match status" value="1"/>
</dbReference>
<dbReference type="InterPro" id="IPR000219">
    <property type="entry name" value="DH_dom"/>
</dbReference>
<protein>
    <submittedName>
        <fullName evidence="13">Uncharacterized protein</fullName>
    </submittedName>
</protein>
<evidence type="ECO:0000259" key="12">
    <source>
        <dbReference type="PROSITE" id="PS50178"/>
    </source>
</evidence>
<accession>A0AAD9J8R9</accession>
<dbReference type="AlphaFoldDB" id="A0AAD9J8R9"/>
<dbReference type="GO" id="GO:0005085">
    <property type="term" value="F:guanyl-nucleotide exchange factor activity"/>
    <property type="evidence" value="ECO:0007669"/>
    <property type="project" value="UniProtKB-KW"/>
</dbReference>
<dbReference type="SMART" id="SM00233">
    <property type="entry name" value="PH"/>
    <property type="match status" value="2"/>
</dbReference>
<feature type="domain" description="PH" evidence="10">
    <location>
        <begin position="512"/>
        <end position="608"/>
    </location>
</feature>
<feature type="compositionally biased region" description="Basic and acidic residues" evidence="9">
    <location>
        <begin position="89"/>
        <end position="115"/>
    </location>
</feature>
<comment type="caution">
    <text evidence="13">The sequence shown here is derived from an EMBL/GenBank/DDBJ whole genome shotgun (WGS) entry which is preliminary data.</text>
</comment>
<sequence length="658" mass="75835">MEDDGKDEIQNGKCDVNDKAGDQEQNEASGGFLGFMGAIYQTVKTQIAPRAMEFVSTQVAPRALYIMKTLLQDVPLDVYYSDSDDDWQDCKLEESDDSEKGSEGEQSKDVNEQAKVKQRTQKVTNTDVANSMFKDIEVIHQFHKENLLPQLQHRLENWEKFRCIGDIMRKLTPFLKLYTEYVKNFEIATTLVESWEEKSSTFSKLLKEVREDKKTGRLRLQAHMLEPIQRVPRYELLLSDYLKRLPDGSPDKEDTTRALEQVSEAAKHFEEMMKRDSRILKLVELQNQFEGSIRIVNSTRELIKQGKVKTISAKNNKSVDRMCFLFNDLLLVADRNASRLSTKYKVKHIIDITNAQLADGNNIDIPHTFYIKTKDRVIEICLKDEEGKREWEKAIVQQIGNCTKQRLLRSGSVRVKNVQNERRTLGRRAPVLIHQNSISTCMICNSSFGTLKKKKHCRACGHVICTKCSSHCCYLHYDLSKPQRICDECFVILEGESEEFSKRGKKNGVEGECLEKGYLQLSGDGGKTWKRRWFSLHDNLTLYSFRNVQDTEPLTSMSLGGYSVSIEVSLIKRGTCIRLQGMGKIYFLYDEDSTTIQRWYDTVTQQVQKRARDLAASFRPKEALTSSNENRLKVTEEETTETENYDATVQTSRFYVNL</sequence>
<evidence type="ECO:0000259" key="11">
    <source>
        <dbReference type="PROSITE" id="PS50010"/>
    </source>
</evidence>
<evidence type="ECO:0000256" key="9">
    <source>
        <dbReference type="SAM" id="MobiDB-lite"/>
    </source>
</evidence>
<dbReference type="Proteomes" id="UP001208570">
    <property type="component" value="Unassembled WGS sequence"/>
</dbReference>
<dbReference type="PROSITE" id="PS50003">
    <property type="entry name" value="PH_DOMAIN"/>
    <property type="match status" value="2"/>
</dbReference>
<evidence type="ECO:0000259" key="10">
    <source>
        <dbReference type="PROSITE" id="PS50003"/>
    </source>
</evidence>